<gene>
    <name evidence="2" type="ORF">NBRC111894_1869</name>
</gene>
<keyword evidence="1" id="KW-1133">Transmembrane helix</keyword>
<name>A0A4Y1ZB88_9BACL</name>
<evidence type="ECO:0000313" key="3">
    <source>
        <dbReference type="Proteomes" id="UP000319716"/>
    </source>
</evidence>
<proteinExistence type="predicted"/>
<evidence type="ECO:0000313" key="2">
    <source>
        <dbReference type="EMBL" id="GAY76315.1"/>
    </source>
</evidence>
<dbReference type="AlphaFoldDB" id="A0A4Y1ZB88"/>
<dbReference type="Pfam" id="PF14143">
    <property type="entry name" value="YrhC"/>
    <property type="match status" value="1"/>
</dbReference>
<dbReference type="Proteomes" id="UP000319716">
    <property type="component" value="Unassembled WGS sequence"/>
</dbReference>
<keyword evidence="1" id="KW-0472">Membrane</keyword>
<dbReference type="EMBL" id="BEXB01000013">
    <property type="protein sequence ID" value="GAY76315.1"/>
    <property type="molecule type" value="Genomic_DNA"/>
</dbReference>
<feature type="transmembrane region" description="Helical" evidence="1">
    <location>
        <begin position="47"/>
        <end position="67"/>
    </location>
</feature>
<keyword evidence="1" id="KW-0812">Transmembrane</keyword>
<organism evidence="2 3">
    <name type="scientific">Sporolactobacillus inulinus</name>
    <dbReference type="NCBI Taxonomy" id="2078"/>
    <lineage>
        <taxon>Bacteria</taxon>
        <taxon>Bacillati</taxon>
        <taxon>Bacillota</taxon>
        <taxon>Bacilli</taxon>
        <taxon>Bacillales</taxon>
        <taxon>Sporolactobacillaceae</taxon>
        <taxon>Sporolactobacillus</taxon>
    </lineage>
</organism>
<accession>A0A4Y1ZB88</accession>
<reference evidence="2 3" key="1">
    <citation type="submission" date="2017-11" db="EMBL/GenBank/DDBJ databases">
        <title>Draft Genome Sequence of Sporolactobacillus inulinus NBRC 111894 Isolated from Koso, a Japanese Sugar-Vegetable Fermented Beverage.</title>
        <authorList>
            <person name="Chiou T.Y."/>
            <person name="Oshima K."/>
            <person name="Suda W."/>
            <person name="Hattori M."/>
            <person name="Takahashi T."/>
        </authorList>
    </citation>
    <scope>NUCLEOTIDE SEQUENCE [LARGE SCALE GENOMIC DNA]</scope>
    <source>
        <strain evidence="2 3">NBRC111894</strain>
    </source>
</reference>
<feature type="transmembrane region" description="Helical" evidence="1">
    <location>
        <begin position="21"/>
        <end position="41"/>
    </location>
</feature>
<sequence length="90" mass="10404">MEDEQKTILNKIVDYQRVGMLCLFLSTFLYVGTFIPPYQAIEWKLEVLSGVSLLFLLSSFICCWRSAKLKKSFNKYVINLLDGTSPQVFI</sequence>
<comment type="caution">
    <text evidence="2">The sequence shown here is derived from an EMBL/GenBank/DDBJ whole genome shotgun (WGS) entry which is preliminary data.</text>
</comment>
<evidence type="ECO:0000256" key="1">
    <source>
        <dbReference type="SAM" id="Phobius"/>
    </source>
</evidence>
<dbReference type="InterPro" id="IPR025418">
    <property type="entry name" value="YrhC-like"/>
</dbReference>
<protein>
    <submittedName>
        <fullName evidence="2">Uncharacterized protein</fullName>
    </submittedName>
</protein>